<gene>
    <name evidence="1" type="ORF">CRIB_1215</name>
</gene>
<organism evidence="1 2">
    <name type="scientific">Romboutsia ilealis</name>
    <dbReference type="NCBI Taxonomy" id="1115758"/>
    <lineage>
        <taxon>Bacteria</taxon>
        <taxon>Bacillati</taxon>
        <taxon>Bacillota</taxon>
        <taxon>Clostridia</taxon>
        <taxon>Peptostreptococcales</taxon>
        <taxon>Peptostreptococcaceae</taxon>
        <taxon>Romboutsia</taxon>
    </lineage>
</organism>
<dbReference type="EMBL" id="LN555523">
    <property type="protein sequence ID" value="CED93825.1"/>
    <property type="molecule type" value="Genomic_DNA"/>
</dbReference>
<dbReference type="AlphaFoldDB" id="A0A1V1I0U5"/>
<proteinExistence type="predicted"/>
<evidence type="ECO:0000313" key="1">
    <source>
        <dbReference type="EMBL" id="CED93825.1"/>
    </source>
</evidence>
<dbReference type="Proteomes" id="UP000245622">
    <property type="component" value="Chromosome 1"/>
</dbReference>
<reference evidence="1 2" key="1">
    <citation type="submission" date="2014-04" db="EMBL/GenBank/DDBJ databases">
        <authorList>
            <person name="Hornung B.V."/>
        </authorList>
    </citation>
    <scope>NUCLEOTIDE SEQUENCE [LARGE SCALE GENOMIC DNA]</scope>
    <source>
        <strain evidence="1 2">CRIB</strain>
    </source>
</reference>
<dbReference type="KEGG" id="ril:CRIB_1215"/>
<sequence length="121" mass="13759">MCSEIRHEVDYSKVEVLDSTTKASVSVPVDVVKLAFEQQINASISETIKQISSECNRFEAIYEIEPSSKERVLEELWIEENYSYSVVLGSKIFNFDLPKTRRFAGFKDVSTGNNVDANKIK</sequence>
<accession>A0A1V1I0U5</accession>
<keyword evidence="2" id="KW-1185">Reference proteome</keyword>
<name>A0A1V1I0U5_9FIRM</name>
<evidence type="ECO:0000313" key="2">
    <source>
        <dbReference type="Proteomes" id="UP000245622"/>
    </source>
</evidence>
<protein>
    <submittedName>
        <fullName evidence="1">Uncharacterized protein</fullName>
    </submittedName>
</protein>